<proteinExistence type="predicted"/>
<dbReference type="Proteomes" id="UP000198221">
    <property type="component" value="Chromosome I"/>
</dbReference>
<keyword evidence="1" id="KW-1133">Transmembrane helix</keyword>
<keyword evidence="1" id="KW-0812">Transmembrane</keyword>
<reference evidence="3" key="1">
    <citation type="submission" date="2016-06" db="EMBL/GenBank/DDBJ databases">
        <authorList>
            <person name="Varghese N."/>
            <person name="Submissions Spin"/>
        </authorList>
    </citation>
    <scope>NUCLEOTIDE SEQUENCE [LARGE SCALE GENOMIC DNA]</scope>
    <source>
        <strain evidence="3">DSM 43819</strain>
    </source>
</reference>
<keyword evidence="3" id="KW-1185">Reference proteome</keyword>
<evidence type="ECO:0008006" key="4">
    <source>
        <dbReference type="Google" id="ProtNLM"/>
    </source>
</evidence>
<keyword evidence="1" id="KW-0472">Membrane</keyword>
<dbReference type="AlphaFoldDB" id="A0A1C5I149"/>
<protein>
    <recommendedName>
        <fullName evidence="4">Excreted virulence factor EspC, type VII ESX diderm</fullName>
    </recommendedName>
</protein>
<evidence type="ECO:0000256" key="1">
    <source>
        <dbReference type="SAM" id="Phobius"/>
    </source>
</evidence>
<evidence type="ECO:0000313" key="3">
    <source>
        <dbReference type="Proteomes" id="UP000198221"/>
    </source>
</evidence>
<name>A0A1C5I149_9ACTN</name>
<accession>A0A1C5I149</accession>
<sequence length="367" mass="37861">MGGHRAWPGGDRPGGPLTQIEINPGQLTNAARGLEQFVVPDLTDAARRMADSYRLDPPGFGALLSFAEGYYNSVADYQLRNLETAVQVVQSVAAGLRRTVANYHAAEQANVDMFLAPAADDPAGYLGGLGDAGFPRLFTDPLGGMDGLGDGAAEVLTVATQTMFVGLGVATAAMAPDYLPAPLTAAAMVANGFSVIEAARELGAVAATLEGSVIKKFDGYATGATAGWVDGSVVEYRDVVAEVSRELGQVQKALGALSASLLAVAGLLTAFWLAFIAFTAEFFVLILDLTLSSIGPQALVLQPIIQALGAAASASWLTATGTVITVATAAVTLLSGVVKEFAAVQTFDEQGDGTPDLRQVKIAWHSA</sequence>
<evidence type="ECO:0000313" key="2">
    <source>
        <dbReference type="EMBL" id="SCG51909.1"/>
    </source>
</evidence>
<dbReference type="EMBL" id="LT607754">
    <property type="protein sequence ID" value="SCG51909.1"/>
    <property type="molecule type" value="Genomic_DNA"/>
</dbReference>
<organism evidence="2 3">
    <name type="scientific">Micromonospora inositola</name>
    <dbReference type="NCBI Taxonomy" id="47865"/>
    <lineage>
        <taxon>Bacteria</taxon>
        <taxon>Bacillati</taxon>
        <taxon>Actinomycetota</taxon>
        <taxon>Actinomycetes</taxon>
        <taxon>Micromonosporales</taxon>
        <taxon>Micromonosporaceae</taxon>
        <taxon>Micromonospora</taxon>
    </lineage>
</organism>
<feature type="transmembrane region" description="Helical" evidence="1">
    <location>
        <begin position="307"/>
        <end position="334"/>
    </location>
</feature>
<feature type="transmembrane region" description="Helical" evidence="1">
    <location>
        <begin position="261"/>
        <end position="287"/>
    </location>
</feature>
<gene>
    <name evidence="2" type="ORF">GA0070613_2104</name>
</gene>